<dbReference type="GO" id="GO:0006265">
    <property type="term" value="P:DNA topological change"/>
    <property type="evidence" value="ECO:0007669"/>
    <property type="project" value="InterPro"/>
</dbReference>
<dbReference type="PROSITE" id="PS51999">
    <property type="entry name" value="ZF_GRF"/>
    <property type="match status" value="2"/>
</dbReference>
<dbReference type="PRINTS" id="PR00417">
    <property type="entry name" value="PRTPISMRASEI"/>
</dbReference>
<evidence type="ECO:0000256" key="13">
    <source>
        <dbReference type="RuleBase" id="RU362092"/>
    </source>
</evidence>
<dbReference type="SUPFAM" id="SSF57756">
    <property type="entry name" value="Retrovirus zinc finger-like domains"/>
    <property type="match status" value="2"/>
</dbReference>
<keyword evidence="7 12" id="KW-0863">Zinc-finger</keyword>
<feature type="domain" description="CCHC-type" evidence="15">
    <location>
        <begin position="902"/>
        <end position="917"/>
    </location>
</feature>
<comment type="cofactor">
    <cofactor evidence="2">
        <name>Mg(2+)</name>
        <dbReference type="ChEBI" id="CHEBI:18420"/>
    </cofactor>
</comment>
<dbReference type="GO" id="GO:0008270">
    <property type="term" value="F:zinc ion binding"/>
    <property type="evidence" value="ECO:0007669"/>
    <property type="project" value="UniProtKB-KW"/>
</dbReference>
<feature type="domain" description="GRF-type" evidence="17">
    <location>
        <begin position="749"/>
        <end position="792"/>
    </location>
</feature>
<comment type="function">
    <text evidence="13">Introduces a single-strand break via transesterification at a target site in duplex DNA. Releases the supercoiling and torsional tension of DNA introduced during the DNA replication and transcription by transiently cleaving and rejoining one strand of the DNA duplex. The scissile phosphodiester is attacked by the catalytic tyrosine of the enzyme, resulting in the formation of a DNA-(5'-phosphotyrosyl)-enzyme intermediate and the expulsion of a 3'-OH DNA strand.</text>
</comment>
<dbReference type="GO" id="GO:0006310">
    <property type="term" value="P:DNA recombination"/>
    <property type="evidence" value="ECO:0007669"/>
    <property type="project" value="TreeGrafter"/>
</dbReference>
<evidence type="ECO:0000256" key="5">
    <source>
        <dbReference type="ARBA" id="ARBA00022664"/>
    </source>
</evidence>
<dbReference type="SUPFAM" id="SSF56712">
    <property type="entry name" value="Prokaryotic type I DNA topoisomerase"/>
    <property type="match status" value="1"/>
</dbReference>
<dbReference type="InterPro" id="IPR003601">
    <property type="entry name" value="Topo_IA_2"/>
</dbReference>
<dbReference type="InterPro" id="IPR034144">
    <property type="entry name" value="TOPRIM_TopoIII"/>
</dbReference>
<dbReference type="InterPro" id="IPR013824">
    <property type="entry name" value="Topo_IA_cen_sub1"/>
</dbReference>
<feature type="domain" description="CCHC-type" evidence="15">
    <location>
        <begin position="969"/>
        <end position="985"/>
    </location>
</feature>
<feature type="region of interest" description="Disordered" evidence="14">
    <location>
        <begin position="984"/>
        <end position="1042"/>
    </location>
</feature>
<dbReference type="Pfam" id="PF01131">
    <property type="entry name" value="Topoisom_bac"/>
    <property type="match status" value="1"/>
</dbReference>
<dbReference type="InterPro" id="IPR003602">
    <property type="entry name" value="Topo_IA_DNA-bd_dom"/>
</dbReference>
<dbReference type="GO" id="GO:0005634">
    <property type="term" value="C:nucleus"/>
    <property type="evidence" value="ECO:0007669"/>
    <property type="project" value="TreeGrafter"/>
</dbReference>
<keyword evidence="9 13" id="KW-0799">Topoisomerase</keyword>
<dbReference type="PANTHER" id="PTHR11390:SF21">
    <property type="entry name" value="DNA TOPOISOMERASE 3-ALPHA"/>
    <property type="match status" value="1"/>
</dbReference>
<dbReference type="Gene3D" id="1.10.460.10">
    <property type="entry name" value="Topoisomerase I, domain 2"/>
    <property type="match status" value="1"/>
</dbReference>
<comment type="caution">
    <text evidence="19">The sequence shown here is derived from an EMBL/GenBank/DDBJ whole genome shotgun (WGS) entry which is preliminary data.</text>
</comment>
<dbReference type="Pfam" id="PF01751">
    <property type="entry name" value="Toprim"/>
    <property type="match status" value="1"/>
</dbReference>
<evidence type="ECO:0000256" key="11">
    <source>
        <dbReference type="ARBA" id="ARBA00023235"/>
    </source>
</evidence>
<dbReference type="GO" id="GO:0006397">
    <property type="term" value="P:mRNA processing"/>
    <property type="evidence" value="ECO:0007669"/>
    <property type="project" value="UniProtKB-KW"/>
</dbReference>
<evidence type="ECO:0000256" key="2">
    <source>
        <dbReference type="ARBA" id="ARBA00001946"/>
    </source>
</evidence>
<keyword evidence="5" id="KW-0507">mRNA processing</keyword>
<dbReference type="Pfam" id="PF06839">
    <property type="entry name" value="Zn_ribbon_GRF"/>
    <property type="match status" value="2"/>
</dbReference>
<comment type="catalytic activity">
    <reaction evidence="1 13">
        <text>ATP-independent breakage of single-stranded DNA, followed by passage and rejoining.</text>
        <dbReference type="EC" id="5.6.2.1"/>
    </reaction>
</comment>
<keyword evidence="11 13" id="KW-0413">Isomerase</keyword>
<accession>A0A0L0V2X1</accession>
<dbReference type="SMART" id="SM00343">
    <property type="entry name" value="ZnF_C2HC"/>
    <property type="match status" value="3"/>
</dbReference>
<evidence type="ECO:0000256" key="12">
    <source>
        <dbReference type="PROSITE-ProRule" id="PRU00047"/>
    </source>
</evidence>
<name>A0A0L0V2X1_9BASI</name>
<feature type="domain" description="CCHC-type" evidence="15">
    <location>
        <begin position="937"/>
        <end position="952"/>
    </location>
</feature>
<feature type="compositionally biased region" description="Low complexity" evidence="14">
    <location>
        <begin position="699"/>
        <end position="739"/>
    </location>
</feature>
<dbReference type="Proteomes" id="UP000054564">
    <property type="component" value="Unassembled WGS sequence"/>
</dbReference>
<dbReference type="FunFam" id="3.40.50.140:FF:000005">
    <property type="entry name" value="DNA topoisomerase"/>
    <property type="match status" value="1"/>
</dbReference>
<reference evidence="20" key="1">
    <citation type="submission" date="2014-03" db="EMBL/GenBank/DDBJ databases">
        <title>The Genome Sequence of Puccinia striiformis f. sp. tritici PST-78.</title>
        <authorList>
            <consortium name="The Broad Institute Genome Sequencing Platform"/>
            <person name="Cuomo C."/>
            <person name="Hulbert S."/>
            <person name="Chen X."/>
            <person name="Walker B."/>
            <person name="Young S.K."/>
            <person name="Zeng Q."/>
            <person name="Gargeya S."/>
            <person name="Fitzgerald M."/>
            <person name="Haas B."/>
            <person name="Abouelleil A."/>
            <person name="Alvarado L."/>
            <person name="Arachchi H.M."/>
            <person name="Berlin A.M."/>
            <person name="Chapman S.B."/>
            <person name="Goldberg J."/>
            <person name="Griggs A."/>
            <person name="Gujja S."/>
            <person name="Hansen M."/>
            <person name="Howarth C."/>
            <person name="Imamovic A."/>
            <person name="Larimer J."/>
            <person name="McCowan C."/>
            <person name="Montmayeur A."/>
            <person name="Murphy C."/>
            <person name="Neiman D."/>
            <person name="Pearson M."/>
            <person name="Priest M."/>
            <person name="Roberts A."/>
            <person name="Saif S."/>
            <person name="Shea T."/>
            <person name="Sisk P."/>
            <person name="Sykes S."/>
            <person name="Wortman J."/>
            <person name="Nusbaum C."/>
            <person name="Birren B."/>
        </authorList>
    </citation>
    <scope>NUCLEOTIDE SEQUENCE [LARGE SCALE GENOMIC DNA]</scope>
    <source>
        <strain evidence="20">race PST-78</strain>
    </source>
</reference>
<dbReference type="GO" id="GO:0006281">
    <property type="term" value="P:DNA repair"/>
    <property type="evidence" value="ECO:0007669"/>
    <property type="project" value="TreeGrafter"/>
</dbReference>
<evidence type="ECO:0000256" key="4">
    <source>
        <dbReference type="ARBA" id="ARBA00012891"/>
    </source>
</evidence>
<dbReference type="Gene3D" id="3.40.50.140">
    <property type="match status" value="1"/>
</dbReference>
<feature type="region of interest" description="Disordered" evidence="14">
    <location>
        <begin position="613"/>
        <end position="762"/>
    </location>
</feature>
<evidence type="ECO:0000256" key="10">
    <source>
        <dbReference type="ARBA" id="ARBA00023125"/>
    </source>
</evidence>
<evidence type="ECO:0000256" key="3">
    <source>
        <dbReference type="ARBA" id="ARBA00009446"/>
    </source>
</evidence>
<dbReference type="InterPro" id="IPR023405">
    <property type="entry name" value="Topo_IA_core_domain"/>
</dbReference>
<dbReference type="EC" id="5.6.2.1" evidence="4 13"/>
<dbReference type="GO" id="GO:0031422">
    <property type="term" value="C:RecQ family helicase-topoisomerase III complex"/>
    <property type="evidence" value="ECO:0007669"/>
    <property type="project" value="TreeGrafter"/>
</dbReference>
<dbReference type="PROSITE" id="PS50880">
    <property type="entry name" value="TOPRIM"/>
    <property type="match status" value="1"/>
</dbReference>
<dbReference type="OrthoDB" id="430051at2759"/>
<dbReference type="InterPro" id="IPR013825">
    <property type="entry name" value="Topo_IA_cen_sub2"/>
</dbReference>
<dbReference type="PROSITE" id="PS50158">
    <property type="entry name" value="ZF_CCHC"/>
    <property type="match status" value="3"/>
</dbReference>
<feature type="region of interest" description="Disordered" evidence="14">
    <location>
        <begin position="368"/>
        <end position="393"/>
    </location>
</feature>
<dbReference type="CDD" id="cd03362">
    <property type="entry name" value="TOPRIM_TopoIA_TopoIII"/>
    <property type="match status" value="1"/>
</dbReference>
<evidence type="ECO:0000259" key="17">
    <source>
        <dbReference type="PROSITE" id="PS51999"/>
    </source>
</evidence>
<dbReference type="Gene3D" id="4.10.60.10">
    <property type="entry name" value="Zinc finger, CCHC-type"/>
    <property type="match status" value="3"/>
</dbReference>
<evidence type="ECO:0000256" key="7">
    <source>
        <dbReference type="ARBA" id="ARBA00022771"/>
    </source>
</evidence>
<keyword evidence="10 13" id="KW-0238">DNA-binding</keyword>
<dbReference type="SMART" id="SM00493">
    <property type="entry name" value="TOPRIM"/>
    <property type="match status" value="1"/>
</dbReference>
<sequence>MRVLCVAEKPSIARAITEILSGNQFTTRQSPNRYTKNFDFHYRLPPAPQHVNFTVTSVLGHLTSTDFDDHYKGWKNCDPFSLFDAPINRFVNPDHKGIERNLKAESRSADKLMIWTDCDREGEHIGSEIVSVCRAAKPNIIVLRARFSAIIPAQIHNACQNAGQLDMNQVYAVQVRMELDLRIGAALTRCQTMGLQTRFDQLADSLISYGPCQFPTLGFVVDQYDKVKAFVPETFWYIQAVLERDESTVQFSWKRHRLFDYPAAFVLHEMCTDDPEATVTDVNVKPAVKWKPLPLTTVELQKSGSRLLHLTPKTVLDIAEKLYQKGLVSYPRTETDQFDRDFDLMGLIEKQMNDNQWGDFATRLKDGDGFQTPRNGRKNDKAHPPIHPTAHANNLTGDEKRVYEFITRRYLACCSKNATGKTTTVVIDIAGEVFTATGLVIIERNYLEVYVYDKWNGTLLPDFQIGEKFMPTSCDLKEGTTTRPNLLTEADLVGLMDRNGIGTDATIAEHIAKIIDRNYVFKIREGATQYLVPSTLGIGLVEGYNAIGLDKSLSKPQLRRETENRMTLICEGARTKADVLTQTIDEYREVFIRTRRAFGTIVEQVARYLNAAAGQDANDSEDDVGGPGRGGGGGGGGGGDGGGNGGGRGGQGPGARGSRRGRGTRQNNPGPGPSRGNGRPPSSDDDSDHGGGPSGGTTRGARGSSRASRATTGTRGTKSTSAAASSRTAATSTSAFKTTGRSDDIAPLCKCGSQTVERPVVKDGPNKGRMFYACPKPQSEGSCGFQGWADDPGGGTNGNTSRTNAQKRPAGEASLGLPSSRRPKTKESQDPLRCSCDLEAVCRVAGKDGPNKGRAFWVCSKVSKVAQCKFFKWDDEAEGGGPTAGPSTTNNSTTNTTDKNSCFKCGQQGHWSNQCPNQSQGNNNNNNTAQGSSNYTCFSCNEQGHLSTNCPNKDGTAGGNAGPSSAGQKCFHCDQAGHWANACPSRNQGTSGPSRTGSSSRGRGGAGRGTTRKPRKRGASTAGRGGTGRRKKNADVDSGNDY</sequence>
<dbReference type="InterPro" id="IPR010666">
    <property type="entry name" value="Znf_GRF"/>
</dbReference>
<dbReference type="InterPro" id="IPR013826">
    <property type="entry name" value="Topo_IA_cen_sub3"/>
</dbReference>
<dbReference type="SMART" id="SM00436">
    <property type="entry name" value="TOP1Bc"/>
    <property type="match status" value="1"/>
</dbReference>
<feature type="compositionally biased region" description="Gly residues" evidence="14">
    <location>
        <begin position="625"/>
        <end position="655"/>
    </location>
</feature>
<dbReference type="SMART" id="SM00437">
    <property type="entry name" value="TOP1Ac"/>
    <property type="match status" value="1"/>
</dbReference>
<dbReference type="PANTHER" id="PTHR11390">
    <property type="entry name" value="PROKARYOTIC DNA TOPOISOMERASE"/>
    <property type="match status" value="1"/>
</dbReference>
<proteinExistence type="inferred from homology"/>
<evidence type="ECO:0000313" key="19">
    <source>
        <dbReference type="EMBL" id="KNE93643.1"/>
    </source>
</evidence>
<dbReference type="InterPro" id="IPR001878">
    <property type="entry name" value="Znf_CCHC"/>
</dbReference>
<feature type="region of interest" description="Disordered" evidence="14">
    <location>
        <begin position="784"/>
        <end position="830"/>
    </location>
</feature>
<dbReference type="Pfam" id="PF00098">
    <property type="entry name" value="zf-CCHC"/>
    <property type="match status" value="3"/>
</dbReference>
<evidence type="ECO:0000256" key="9">
    <source>
        <dbReference type="ARBA" id="ARBA00023029"/>
    </source>
</evidence>
<dbReference type="AlphaFoldDB" id="A0A0L0V2X1"/>
<protein>
    <recommendedName>
        <fullName evidence="4 13">DNA topoisomerase</fullName>
        <ecNumber evidence="4 13">5.6.2.1</ecNumber>
    </recommendedName>
</protein>
<dbReference type="Gene3D" id="1.10.290.10">
    <property type="entry name" value="Topoisomerase I, domain 4"/>
    <property type="match status" value="1"/>
</dbReference>
<dbReference type="GO" id="GO:0003677">
    <property type="term" value="F:DNA binding"/>
    <property type="evidence" value="ECO:0007669"/>
    <property type="project" value="UniProtKB-KW"/>
</dbReference>
<feature type="domain" description="Toprim" evidence="16">
    <location>
        <begin position="2"/>
        <end position="148"/>
    </location>
</feature>
<evidence type="ECO:0000313" key="20">
    <source>
        <dbReference type="Proteomes" id="UP000054564"/>
    </source>
</evidence>
<feature type="domain" description="GRF-type" evidence="17">
    <location>
        <begin position="834"/>
        <end position="877"/>
    </location>
</feature>
<dbReference type="PROSITE" id="PS00396">
    <property type="entry name" value="TOPO_IA_1"/>
    <property type="match status" value="1"/>
</dbReference>
<dbReference type="STRING" id="1165861.A0A0L0V2X1"/>
<evidence type="ECO:0000259" key="18">
    <source>
        <dbReference type="PROSITE" id="PS52039"/>
    </source>
</evidence>
<dbReference type="FunFam" id="1.10.290.10:FF:000003">
    <property type="entry name" value="DNA topoisomerase"/>
    <property type="match status" value="1"/>
</dbReference>
<dbReference type="InterPro" id="IPR000380">
    <property type="entry name" value="Topo_IA"/>
</dbReference>
<dbReference type="CDD" id="cd00186">
    <property type="entry name" value="TOP1Ac"/>
    <property type="match status" value="1"/>
</dbReference>
<keyword evidence="20" id="KW-1185">Reference proteome</keyword>
<dbReference type="InterPro" id="IPR006171">
    <property type="entry name" value="TOPRIM_dom"/>
</dbReference>
<evidence type="ECO:0000256" key="6">
    <source>
        <dbReference type="ARBA" id="ARBA00022723"/>
    </source>
</evidence>
<dbReference type="PROSITE" id="PS52039">
    <property type="entry name" value="TOPO_IA_2"/>
    <property type="match status" value="1"/>
</dbReference>
<evidence type="ECO:0000259" key="16">
    <source>
        <dbReference type="PROSITE" id="PS50880"/>
    </source>
</evidence>
<dbReference type="EMBL" id="AJIL01000132">
    <property type="protein sequence ID" value="KNE93643.1"/>
    <property type="molecule type" value="Genomic_DNA"/>
</dbReference>
<dbReference type="Gene3D" id="2.70.20.10">
    <property type="entry name" value="Topoisomerase I, domain 3"/>
    <property type="match status" value="1"/>
</dbReference>
<gene>
    <name evidence="19" type="ORF">PSTG_12929</name>
</gene>
<evidence type="ECO:0000256" key="8">
    <source>
        <dbReference type="ARBA" id="ARBA00022833"/>
    </source>
</evidence>
<keyword evidence="8" id="KW-0862">Zinc</keyword>
<dbReference type="InterPro" id="IPR036875">
    <property type="entry name" value="Znf_CCHC_sf"/>
</dbReference>
<evidence type="ECO:0000256" key="1">
    <source>
        <dbReference type="ARBA" id="ARBA00000213"/>
    </source>
</evidence>
<organism evidence="19 20">
    <name type="scientific">Puccinia striiformis f. sp. tritici PST-78</name>
    <dbReference type="NCBI Taxonomy" id="1165861"/>
    <lineage>
        <taxon>Eukaryota</taxon>
        <taxon>Fungi</taxon>
        <taxon>Dikarya</taxon>
        <taxon>Basidiomycota</taxon>
        <taxon>Pucciniomycotina</taxon>
        <taxon>Pucciniomycetes</taxon>
        <taxon>Pucciniales</taxon>
        <taxon>Pucciniaceae</taxon>
        <taxon>Puccinia</taxon>
    </lineage>
</organism>
<dbReference type="GO" id="GO:0003917">
    <property type="term" value="F:DNA topoisomerase type I (single strand cut, ATP-independent) activity"/>
    <property type="evidence" value="ECO:0007669"/>
    <property type="project" value="UniProtKB-EC"/>
</dbReference>
<evidence type="ECO:0000256" key="14">
    <source>
        <dbReference type="SAM" id="MobiDB-lite"/>
    </source>
</evidence>
<feature type="compositionally biased region" description="Low complexity" evidence="14">
    <location>
        <begin position="989"/>
        <end position="1001"/>
    </location>
</feature>
<dbReference type="InterPro" id="IPR023406">
    <property type="entry name" value="Topo_IA_AS"/>
</dbReference>
<comment type="similarity">
    <text evidence="3 13">Belongs to the type IA topoisomerase family.</text>
</comment>
<dbReference type="InterPro" id="IPR013497">
    <property type="entry name" value="Topo_IA_cen"/>
</dbReference>
<keyword evidence="6" id="KW-0479">Metal-binding</keyword>
<evidence type="ECO:0000259" key="15">
    <source>
        <dbReference type="PROSITE" id="PS50158"/>
    </source>
</evidence>
<feature type="domain" description="Topo IA-type catalytic" evidence="18">
    <location>
        <begin position="166"/>
        <end position="591"/>
    </location>
</feature>